<evidence type="ECO:0000313" key="1">
    <source>
        <dbReference type="EMBL" id="CAF4563030.1"/>
    </source>
</evidence>
<dbReference type="Proteomes" id="UP000663873">
    <property type="component" value="Unassembled WGS sequence"/>
</dbReference>
<gene>
    <name evidence="3" type="ORF">QYT958_LOCUS48699</name>
    <name evidence="4" type="ORF">QYT958_LOCUS48794</name>
    <name evidence="5" type="ORF">QYT958_LOCUS48855</name>
    <name evidence="1" type="ORF">UJA718_LOCUS30030</name>
    <name evidence="2" type="ORF">UJA718_LOCUS30967</name>
</gene>
<evidence type="ECO:0000313" key="4">
    <source>
        <dbReference type="EMBL" id="CAF5153833.1"/>
    </source>
</evidence>
<evidence type="ECO:0000313" key="7">
    <source>
        <dbReference type="Proteomes" id="UP000663873"/>
    </source>
</evidence>
<dbReference type="EMBL" id="CAJOBR010100960">
    <property type="protein sequence ID" value="CAF5152577.1"/>
    <property type="molecule type" value="Genomic_DNA"/>
</dbReference>
<comment type="caution">
    <text evidence="3">The sequence shown here is derived from an EMBL/GenBank/DDBJ whole genome shotgun (WGS) entry which is preliminary data.</text>
</comment>
<evidence type="ECO:0000313" key="3">
    <source>
        <dbReference type="EMBL" id="CAF5152577.1"/>
    </source>
</evidence>
<dbReference type="AlphaFoldDB" id="A0A822GE58"/>
<accession>A0A822GE58</accession>
<feature type="non-terminal residue" evidence="3">
    <location>
        <position position="22"/>
    </location>
</feature>
<reference evidence="3" key="1">
    <citation type="submission" date="2021-02" db="EMBL/GenBank/DDBJ databases">
        <authorList>
            <person name="Nowell W R."/>
        </authorList>
    </citation>
    <scope>NUCLEOTIDE SEQUENCE</scope>
</reference>
<dbReference type="EMBL" id="CAJOBP010018942">
    <property type="protein sequence ID" value="CAF4591968.1"/>
    <property type="molecule type" value="Genomic_DNA"/>
</dbReference>
<dbReference type="EMBL" id="CAJOBR010102419">
    <property type="protein sequence ID" value="CAF5153833.1"/>
    <property type="molecule type" value="Genomic_DNA"/>
</dbReference>
<dbReference type="EMBL" id="CAJOBP010010450">
    <property type="protein sequence ID" value="CAF4563030.1"/>
    <property type="molecule type" value="Genomic_DNA"/>
</dbReference>
<evidence type="ECO:0000313" key="2">
    <source>
        <dbReference type="EMBL" id="CAF4591968.1"/>
    </source>
</evidence>
<evidence type="ECO:0000313" key="6">
    <source>
        <dbReference type="Proteomes" id="UP000663848"/>
    </source>
</evidence>
<organism evidence="3 6">
    <name type="scientific">Rotaria socialis</name>
    <dbReference type="NCBI Taxonomy" id="392032"/>
    <lineage>
        <taxon>Eukaryota</taxon>
        <taxon>Metazoa</taxon>
        <taxon>Spiralia</taxon>
        <taxon>Gnathifera</taxon>
        <taxon>Rotifera</taxon>
        <taxon>Eurotatoria</taxon>
        <taxon>Bdelloidea</taxon>
        <taxon>Philodinida</taxon>
        <taxon>Philodinidae</taxon>
        <taxon>Rotaria</taxon>
    </lineage>
</organism>
<proteinExistence type="predicted"/>
<protein>
    <submittedName>
        <fullName evidence="3">Uncharacterized protein</fullName>
    </submittedName>
</protein>
<dbReference type="Proteomes" id="UP000663848">
    <property type="component" value="Unassembled WGS sequence"/>
</dbReference>
<name>A0A822GE58_9BILA</name>
<keyword evidence="7" id="KW-1185">Reference proteome</keyword>
<dbReference type="EMBL" id="CAJOBR010103874">
    <property type="protein sequence ID" value="CAF5154979.1"/>
    <property type="molecule type" value="Genomic_DNA"/>
</dbReference>
<evidence type="ECO:0000313" key="5">
    <source>
        <dbReference type="EMBL" id="CAF5154979.1"/>
    </source>
</evidence>
<sequence length="22" mass="2546">MLDETDVVVVVADRQLKLFELL</sequence>